<protein>
    <recommendedName>
        <fullName evidence="4">CarboxypepD_reg-like domain-containing protein</fullName>
    </recommendedName>
</protein>
<comment type="caution">
    <text evidence="2">The sequence shown here is derived from an EMBL/GenBank/DDBJ whole genome shotgun (WGS) entry which is preliminary data.</text>
</comment>
<evidence type="ECO:0000313" key="2">
    <source>
        <dbReference type="EMBL" id="TWR30390.1"/>
    </source>
</evidence>
<accession>A0A563UG73</accession>
<dbReference type="EMBL" id="VOEJ01000002">
    <property type="protein sequence ID" value="TWR30390.1"/>
    <property type="molecule type" value="Genomic_DNA"/>
</dbReference>
<organism evidence="2 3">
    <name type="scientific">Mucilaginibacter pallidiroseus</name>
    <dbReference type="NCBI Taxonomy" id="2599295"/>
    <lineage>
        <taxon>Bacteria</taxon>
        <taxon>Pseudomonadati</taxon>
        <taxon>Bacteroidota</taxon>
        <taxon>Sphingobacteriia</taxon>
        <taxon>Sphingobacteriales</taxon>
        <taxon>Sphingobacteriaceae</taxon>
        <taxon>Mucilaginibacter</taxon>
    </lineage>
</organism>
<feature type="chain" id="PRO_5021836082" description="CarboxypepD_reg-like domain-containing protein" evidence="1">
    <location>
        <begin position="24"/>
        <end position="242"/>
    </location>
</feature>
<dbReference type="AlphaFoldDB" id="A0A563UG73"/>
<name>A0A563UG73_9SPHI</name>
<dbReference type="OrthoDB" id="789400at2"/>
<evidence type="ECO:0000313" key="3">
    <source>
        <dbReference type="Proteomes" id="UP000320042"/>
    </source>
</evidence>
<keyword evidence="1" id="KW-0732">Signal</keyword>
<keyword evidence="3" id="KW-1185">Reference proteome</keyword>
<sequence>MKHIILIISIICFSIARLSAQQAATAKGSIFKKISNDRLGGVLISNKNKKTATIADNLGNFTIKADKGDSLQFELNRFTPQIQVVNGYDMIVYMQPQVSLNEVVVRGQTKKQGLNEVQEIYRKKGLYYDGKPPVFSFFTNPISSFYELFSKDAKNLRRFQAFAKNEAEQTAVDSKYNKSLVKRITGANDSVATKFMEYYRPHYDEVKTWSDYDLIKRVKRAWDGYLKNKARVVEKPLSLEGQ</sequence>
<dbReference type="RefSeq" id="WP_146380850.1">
    <property type="nucleotide sequence ID" value="NZ_VOEJ01000002.1"/>
</dbReference>
<feature type="signal peptide" evidence="1">
    <location>
        <begin position="1"/>
        <end position="23"/>
    </location>
</feature>
<evidence type="ECO:0008006" key="4">
    <source>
        <dbReference type="Google" id="ProtNLM"/>
    </source>
</evidence>
<proteinExistence type="predicted"/>
<dbReference type="Proteomes" id="UP000320042">
    <property type="component" value="Unassembled WGS sequence"/>
</dbReference>
<reference evidence="2 3" key="1">
    <citation type="submission" date="2019-07" db="EMBL/GenBank/DDBJ databases">
        <authorList>
            <person name="Kim J."/>
        </authorList>
    </citation>
    <scope>NUCLEOTIDE SEQUENCE [LARGE SCALE GENOMIC DNA]</scope>
    <source>
        <strain evidence="3">dk17</strain>
    </source>
</reference>
<evidence type="ECO:0000256" key="1">
    <source>
        <dbReference type="SAM" id="SignalP"/>
    </source>
</evidence>
<gene>
    <name evidence="2" type="ORF">FPZ43_05470</name>
</gene>